<keyword evidence="2" id="KW-0238">DNA-binding</keyword>
<feature type="domain" description="HTH gntR-type" evidence="4">
    <location>
        <begin position="17"/>
        <end position="85"/>
    </location>
</feature>
<protein>
    <submittedName>
        <fullName evidence="5">GntR family transcriptional regulator</fullName>
    </submittedName>
</protein>
<dbReference type="PROSITE" id="PS50949">
    <property type="entry name" value="HTH_GNTR"/>
    <property type="match status" value="1"/>
</dbReference>
<evidence type="ECO:0000259" key="4">
    <source>
        <dbReference type="PROSITE" id="PS50949"/>
    </source>
</evidence>
<dbReference type="InterPro" id="IPR000524">
    <property type="entry name" value="Tscrpt_reg_HTH_GntR"/>
</dbReference>
<keyword evidence="3" id="KW-0804">Transcription</keyword>
<dbReference type="SMART" id="SM00866">
    <property type="entry name" value="UTRA"/>
    <property type="match status" value="1"/>
</dbReference>
<dbReference type="InterPro" id="IPR050679">
    <property type="entry name" value="Bact_HTH_transcr_reg"/>
</dbReference>
<dbReference type="InterPro" id="IPR028978">
    <property type="entry name" value="Chorismate_lyase_/UTRA_dom_sf"/>
</dbReference>
<dbReference type="RefSeq" id="WP_192743579.1">
    <property type="nucleotide sequence ID" value="NZ_JADBEJ010000004.1"/>
</dbReference>
<dbReference type="CDD" id="cd07377">
    <property type="entry name" value="WHTH_GntR"/>
    <property type="match status" value="1"/>
</dbReference>
<dbReference type="SUPFAM" id="SSF46785">
    <property type="entry name" value="Winged helix' DNA-binding domain"/>
    <property type="match status" value="1"/>
</dbReference>
<dbReference type="PANTHER" id="PTHR44846:SF17">
    <property type="entry name" value="GNTR-FAMILY TRANSCRIPTIONAL REGULATOR"/>
    <property type="match status" value="1"/>
</dbReference>
<sequence length="269" mass="30525">MSELMFGDHPEWPDNDEPRYKQIAKEYRQKIIDGELQDGAKLPSEAQLCEIHDVSPITARSAMRQLRDWGFANGIKGKGVFVRRLQKLTRIAPMRYFRGQQARTYVREAEAADVGMTVEHHTTKTTAPANIAERLGIEKGDPVTCTRYFIRMGNPPQPVTSSYAWEPLAITGGTEIELPHEGPHADKGVADRFAAIKIYVNQVEEVLDIRTPTAEEAKLLDISATRPVVQITQTFRKVEEWGTDDIAVETADILFPVDRYEMRYVMEIH</sequence>
<keyword evidence="1" id="KW-0805">Transcription regulation</keyword>
<reference evidence="5 6" key="1">
    <citation type="submission" date="2020-10" db="EMBL/GenBank/DDBJ databases">
        <title>Sequencing the genomes of 1000 actinobacteria strains.</title>
        <authorList>
            <person name="Klenk H.-P."/>
        </authorList>
    </citation>
    <scope>NUCLEOTIDE SEQUENCE [LARGE SCALE GENOMIC DNA]</scope>
    <source>
        <strain evidence="5 6">DSM 46661</strain>
    </source>
</reference>
<dbReference type="Gene3D" id="3.40.1410.10">
    <property type="entry name" value="Chorismate lyase-like"/>
    <property type="match status" value="1"/>
</dbReference>
<organism evidence="5 6">
    <name type="scientific">Amycolatopsis roodepoortensis</name>
    <dbReference type="NCBI Taxonomy" id="700274"/>
    <lineage>
        <taxon>Bacteria</taxon>
        <taxon>Bacillati</taxon>
        <taxon>Actinomycetota</taxon>
        <taxon>Actinomycetes</taxon>
        <taxon>Pseudonocardiales</taxon>
        <taxon>Pseudonocardiaceae</taxon>
        <taxon>Amycolatopsis</taxon>
    </lineage>
</organism>
<dbReference type="SUPFAM" id="SSF64288">
    <property type="entry name" value="Chorismate lyase-like"/>
    <property type="match status" value="1"/>
</dbReference>
<comment type="caution">
    <text evidence="5">The sequence shown here is derived from an EMBL/GenBank/DDBJ whole genome shotgun (WGS) entry which is preliminary data.</text>
</comment>
<evidence type="ECO:0000313" key="6">
    <source>
        <dbReference type="Proteomes" id="UP000656548"/>
    </source>
</evidence>
<dbReference type="Proteomes" id="UP000656548">
    <property type="component" value="Unassembled WGS sequence"/>
</dbReference>
<dbReference type="InterPro" id="IPR036390">
    <property type="entry name" value="WH_DNA-bd_sf"/>
</dbReference>
<dbReference type="Gene3D" id="1.10.10.10">
    <property type="entry name" value="Winged helix-like DNA-binding domain superfamily/Winged helix DNA-binding domain"/>
    <property type="match status" value="1"/>
</dbReference>
<dbReference type="SMART" id="SM00345">
    <property type="entry name" value="HTH_GNTR"/>
    <property type="match status" value="1"/>
</dbReference>
<proteinExistence type="predicted"/>
<evidence type="ECO:0000256" key="2">
    <source>
        <dbReference type="ARBA" id="ARBA00023125"/>
    </source>
</evidence>
<evidence type="ECO:0000313" key="5">
    <source>
        <dbReference type="EMBL" id="MBE1576266.1"/>
    </source>
</evidence>
<gene>
    <name evidence="5" type="ORF">H4W30_003313</name>
</gene>
<dbReference type="Pfam" id="PF00392">
    <property type="entry name" value="GntR"/>
    <property type="match status" value="1"/>
</dbReference>
<dbReference type="Pfam" id="PF07702">
    <property type="entry name" value="UTRA"/>
    <property type="match status" value="1"/>
</dbReference>
<name>A0ABR9L7Y9_9PSEU</name>
<dbReference type="InterPro" id="IPR036388">
    <property type="entry name" value="WH-like_DNA-bd_sf"/>
</dbReference>
<dbReference type="PANTHER" id="PTHR44846">
    <property type="entry name" value="MANNOSYL-D-GLYCERATE TRANSPORT/METABOLISM SYSTEM REPRESSOR MNGR-RELATED"/>
    <property type="match status" value="1"/>
</dbReference>
<dbReference type="InterPro" id="IPR011663">
    <property type="entry name" value="UTRA"/>
</dbReference>
<accession>A0ABR9L7Y9</accession>
<keyword evidence="6" id="KW-1185">Reference proteome</keyword>
<evidence type="ECO:0000256" key="1">
    <source>
        <dbReference type="ARBA" id="ARBA00023015"/>
    </source>
</evidence>
<evidence type="ECO:0000256" key="3">
    <source>
        <dbReference type="ARBA" id="ARBA00023163"/>
    </source>
</evidence>
<dbReference type="EMBL" id="JADBEJ010000004">
    <property type="protein sequence ID" value="MBE1576266.1"/>
    <property type="molecule type" value="Genomic_DNA"/>
</dbReference>